<evidence type="ECO:0000313" key="9">
    <source>
        <dbReference type="Ensembl" id="ENSCINP00000011149.3"/>
    </source>
</evidence>
<dbReference type="GO" id="GO:0007018">
    <property type="term" value="P:microtubule-based movement"/>
    <property type="evidence" value="ECO:0000318"/>
    <property type="project" value="GO_Central"/>
</dbReference>
<keyword evidence="7" id="KW-0175">Coiled coil</keyword>
<evidence type="ECO:0000256" key="5">
    <source>
        <dbReference type="PROSITE-ProRule" id="PRU00283"/>
    </source>
</evidence>
<keyword evidence="3 5" id="KW-0067">ATP-binding</keyword>
<feature type="domain" description="Kinesin motor" evidence="8">
    <location>
        <begin position="5"/>
        <end position="346"/>
    </location>
</feature>
<keyword evidence="4" id="KW-0963">Cytoplasm</keyword>
<dbReference type="Pfam" id="PF00225">
    <property type="entry name" value="Kinesin"/>
    <property type="match status" value="1"/>
</dbReference>
<reference evidence="9" key="3">
    <citation type="submission" date="2025-09" db="UniProtKB">
        <authorList>
            <consortium name="Ensembl"/>
        </authorList>
    </citation>
    <scope>IDENTIFICATION</scope>
</reference>
<proteinExistence type="inferred from homology"/>
<keyword evidence="6" id="KW-0493">Microtubule</keyword>
<dbReference type="CDD" id="cd00106">
    <property type="entry name" value="KISc"/>
    <property type="match status" value="1"/>
</dbReference>
<keyword evidence="10" id="KW-1185">Reference proteome</keyword>
<dbReference type="GO" id="GO:0005874">
    <property type="term" value="C:microtubule"/>
    <property type="evidence" value="ECO:0000318"/>
    <property type="project" value="GO_Central"/>
</dbReference>
<dbReference type="HOGENOM" id="CLU_001485_2_1_1"/>
<protein>
    <recommendedName>
        <fullName evidence="6">Kinesin-like protein</fullName>
    </recommendedName>
</protein>
<keyword evidence="4" id="KW-0206">Cytoskeleton</keyword>
<dbReference type="PANTHER" id="PTHR47968:SF67">
    <property type="entry name" value="KINESIN MOTOR DOMAIN-CONTAINING PROTEIN"/>
    <property type="match status" value="1"/>
</dbReference>
<comment type="similarity">
    <text evidence="5 6">Belongs to the TRAFAC class myosin-kinesin ATPase superfamily. Kinesin family.</text>
</comment>
<name>F6Z987_CIOIN</name>
<dbReference type="STRING" id="7719.ENSCINP00000011149"/>
<dbReference type="InterPro" id="IPR019821">
    <property type="entry name" value="Kinesin_motor_CS"/>
</dbReference>
<evidence type="ECO:0000256" key="7">
    <source>
        <dbReference type="SAM" id="Coils"/>
    </source>
</evidence>
<evidence type="ECO:0000256" key="1">
    <source>
        <dbReference type="ARBA" id="ARBA00004245"/>
    </source>
</evidence>
<keyword evidence="5 6" id="KW-0505">Motor protein</keyword>
<feature type="coiled-coil region" evidence="7">
    <location>
        <begin position="355"/>
        <end position="382"/>
    </location>
</feature>
<dbReference type="AlphaFoldDB" id="F6Z987"/>
<dbReference type="PANTHER" id="PTHR47968">
    <property type="entry name" value="CENTROMERE PROTEIN E"/>
    <property type="match status" value="1"/>
</dbReference>
<dbReference type="PROSITE" id="PS50067">
    <property type="entry name" value="KINESIN_MOTOR_2"/>
    <property type="match status" value="1"/>
</dbReference>
<dbReference type="PRINTS" id="PR00380">
    <property type="entry name" value="KINESINHEAVY"/>
</dbReference>
<comment type="subcellular location">
    <subcellularLocation>
        <location evidence="1">Cytoplasm</location>
        <location evidence="1">Cytoskeleton</location>
    </subcellularLocation>
</comment>
<evidence type="ECO:0000256" key="2">
    <source>
        <dbReference type="ARBA" id="ARBA00022741"/>
    </source>
</evidence>
<dbReference type="GO" id="GO:0005737">
    <property type="term" value="C:cytoplasm"/>
    <property type="evidence" value="ECO:0000318"/>
    <property type="project" value="GO_Central"/>
</dbReference>
<dbReference type="SUPFAM" id="SSF52540">
    <property type="entry name" value="P-loop containing nucleoside triphosphate hydrolases"/>
    <property type="match status" value="1"/>
</dbReference>
<dbReference type="InterPro" id="IPR027417">
    <property type="entry name" value="P-loop_NTPase"/>
</dbReference>
<reference evidence="9" key="2">
    <citation type="submission" date="2025-08" db="UniProtKB">
        <authorList>
            <consortium name="Ensembl"/>
        </authorList>
    </citation>
    <scope>IDENTIFICATION</scope>
</reference>
<dbReference type="GeneTree" id="ENSGT00940000157697"/>
<dbReference type="Proteomes" id="UP000008144">
    <property type="component" value="Unassembled WGS sequence"/>
</dbReference>
<dbReference type="GO" id="GO:0003777">
    <property type="term" value="F:microtubule motor activity"/>
    <property type="evidence" value="ECO:0000318"/>
    <property type="project" value="GO_Central"/>
</dbReference>
<evidence type="ECO:0000313" key="10">
    <source>
        <dbReference type="Proteomes" id="UP000008144"/>
    </source>
</evidence>
<evidence type="ECO:0000259" key="8">
    <source>
        <dbReference type="PROSITE" id="PS50067"/>
    </source>
</evidence>
<evidence type="ECO:0000256" key="6">
    <source>
        <dbReference type="RuleBase" id="RU000394"/>
    </source>
</evidence>
<dbReference type="PROSITE" id="PS00411">
    <property type="entry name" value="KINESIN_MOTOR_1"/>
    <property type="match status" value="1"/>
</dbReference>
<dbReference type="GO" id="GO:0008017">
    <property type="term" value="F:microtubule binding"/>
    <property type="evidence" value="ECO:0000318"/>
    <property type="project" value="GO_Central"/>
</dbReference>
<feature type="binding site" evidence="5">
    <location>
        <begin position="97"/>
        <end position="104"/>
    </location>
    <ligand>
        <name>ATP</name>
        <dbReference type="ChEBI" id="CHEBI:30616"/>
    </ligand>
</feature>
<dbReference type="InParanoid" id="F6Z987"/>
<dbReference type="GO" id="GO:0005871">
    <property type="term" value="C:kinesin complex"/>
    <property type="evidence" value="ECO:0000318"/>
    <property type="project" value="GO_Central"/>
</dbReference>
<dbReference type="InterPro" id="IPR027640">
    <property type="entry name" value="Kinesin-like_fam"/>
</dbReference>
<dbReference type="OMA" id="ESPQITF"/>
<evidence type="ECO:0000256" key="4">
    <source>
        <dbReference type="ARBA" id="ARBA00023212"/>
    </source>
</evidence>
<dbReference type="InterPro" id="IPR001752">
    <property type="entry name" value="Kinesin_motor_dom"/>
</dbReference>
<keyword evidence="2 5" id="KW-0547">Nucleotide-binding</keyword>
<dbReference type="Gene3D" id="3.40.850.10">
    <property type="entry name" value="Kinesin motor domain"/>
    <property type="match status" value="1"/>
</dbReference>
<evidence type="ECO:0000256" key="3">
    <source>
        <dbReference type="ARBA" id="ARBA00022840"/>
    </source>
</evidence>
<accession>F6Z987</accession>
<dbReference type="FunFam" id="3.40.850.10:FF:000244">
    <property type="entry name" value="Kinesin-like protein"/>
    <property type="match status" value="1"/>
</dbReference>
<dbReference type="GO" id="GO:0005524">
    <property type="term" value="F:ATP binding"/>
    <property type="evidence" value="ECO:0007669"/>
    <property type="project" value="UniProtKB-UniRule"/>
</dbReference>
<reference evidence="10" key="1">
    <citation type="journal article" date="2002" name="Science">
        <title>The draft genome of Ciona intestinalis: insights into chordate and vertebrate origins.</title>
        <authorList>
            <person name="Dehal P."/>
            <person name="Satou Y."/>
            <person name="Campbell R.K."/>
            <person name="Chapman J."/>
            <person name="Degnan B."/>
            <person name="De Tomaso A."/>
            <person name="Davidson B."/>
            <person name="Di Gregorio A."/>
            <person name="Gelpke M."/>
            <person name="Goodstein D.M."/>
            <person name="Harafuji N."/>
            <person name="Hastings K.E."/>
            <person name="Ho I."/>
            <person name="Hotta K."/>
            <person name="Huang W."/>
            <person name="Kawashima T."/>
            <person name="Lemaire P."/>
            <person name="Martinez D."/>
            <person name="Meinertzhagen I.A."/>
            <person name="Necula S."/>
            <person name="Nonaka M."/>
            <person name="Putnam N."/>
            <person name="Rash S."/>
            <person name="Saiga H."/>
            <person name="Satake M."/>
            <person name="Terry A."/>
            <person name="Yamada L."/>
            <person name="Wang H.G."/>
            <person name="Awazu S."/>
            <person name="Azumi K."/>
            <person name="Boore J."/>
            <person name="Branno M."/>
            <person name="Chin-Bow S."/>
            <person name="DeSantis R."/>
            <person name="Doyle S."/>
            <person name="Francino P."/>
            <person name="Keys D.N."/>
            <person name="Haga S."/>
            <person name="Hayashi H."/>
            <person name="Hino K."/>
            <person name="Imai K.S."/>
            <person name="Inaba K."/>
            <person name="Kano S."/>
            <person name="Kobayashi K."/>
            <person name="Kobayashi M."/>
            <person name="Lee B.I."/>
            <person name="Makabe K.W."/>
            <person name="Manohar C."/>
            <person name="Matassi G."/>
            <person name="Medina M."/>
            <person name="Mochizuki Y."/>
            <person name="Mount S."/>
            <person name="Morishita T."/>
            <person name="Miura S."/>
            <person name="Nakayama A."/>
            <person name="Nishizaka S."/>
            <person name="Nomoto H."/>
            <person name="Ohta F."/>
            <person name="Oishi K."/>
            <person name="Rigoutsos I."/>
            <person name="Sano M."/>
            <person name="Sasaki A."/>
            <person name="Sasakura Y."/>
            <person name="Shoguchi E."/>
            <person name="Shin-i T."/>
            <person name="Spagnuolo A."/>
            <person name="Stainier D."/>
            <person name="Suzuki M.M."/>
            <person name="Tassy O."/>
            <person name="Takatori N."/>
            <person name="Tokuoka M."/>
            <person name="Yagi K."/>
            <person name="Yoshizaki F."/>
            <person name="Wada S."/>
            <person name="Zhang C."/>
            <person name="Hyatt P.D."/>
            <person name="Larimer F."/>
            <person name="Detter C."/>
            <person name="Doggett N."/>
            <person name="Glavina T."/>
            <person name="Hawkins T."/>
            <person name="Richardson P."/>
            <person name="Lucas S."/>
            <person name="Kohara Y."/>
            <person name="Levine M."/>
            <person name="Satoh N."/>
            <person name="Rokhsar D.S."/>
        </authorList>
    </citation>
    <scope>NUCLEOTIDE SEQUENCE [LARGE SCALE GENOMIC DNA]</scope>
</reference>
<sequence length="454" mass="50766">MSSENINVFCRVRPAIDDETIEYKARNTNTSNFAELEVENPLQSMTRQSNNAATSHKFAFTRIFDQDATQSEIYEATGRPLVESAFQGFNATLFVYGQTATGKTYTVSGNDLEVKEDSGIISRILSDVFNSSTNDIELVSVTVSYLEIYKEVGYDLLAEGRSKSHPDELPRVAPMKDARNRLNLRNLSVQTVNSEEEALRWFELGNTNRKVAETHLNDASSRSHCVFSIGVKCRHGDNKTTLNAKVNLVDLAGSERVGKSHLLKQNLLTEARNINLSLHHLQQVIIALSKGTIRHIPYRNSLLTQVLSDSLGGNSRTLMVATISAQKRHLEESVSTCQFAQRVAEITNKVKANISIDSDAMIARLEDEIKLLKEEIGSKTSTDAPAVHLEENELDQLIQDFLNGRTDTLDVGLDLDGIQYCFRRLRELILNKQTEIPHPGARDPEQKKKKSKSC</sequence>
<dbReference type="SMART" id="SM00129">
    <property type="entry name" value="KISc"/>
    <property type="match status" value="1"/>
</dbReference>
<dbReference type="InterPro" id="IPR036961">
    <property type="entry name" value="Kinesin_motor_dom_sf"/>
</dbReference>
<dbReference type="GO" id="GO:0016887">
    <property type="term" value="F:ATP hydrolysis activity"/>
    <property type="evidence" value="ECO:0000318"/>
    <property type="project" value="GO_Central"/>
</dbReference>
<dbReference type="Ensembl" id="ENSCINT00000011149.3">
    <property type="protein sequence ID" value="ENSCINP00000011149.3"/>
    <property type="gene ID" value="ENSCING00000005418.3"/>
</dbReference>
<organism evidence="9 10">
    <name type="scientific">Ciona intestinalis</name>
    <name type="common">Transparent sea squirt</name>
    <name type="synonym">Ascidia intestinalis</name>
    <dbReference type="NCBI Taxonomy" id="7719"/>
    <lineage>
        <taxon>Eukaryota</taxon>
        <taxon>Metazoa</taxon>
        <taxon>Chordata</taxon>
        <taxon>Tunicata</taxon>
        <taxon>Ascidiacea</taxon>
        <taxon>Phlebobranchia</taxon>
        <taxon>Cionidae</taxon>
        <taxon>Ciona</taxon>
    </lineage>
</organism>